<feature type="region of interest" description="Disordered" evidence="1">
    <location>
        <begin position="269"/>
        <end position="315"/>
    </location>
</feature>
<dbReference type="Proteomes" id="UP001333110">
    <property type="component" value="Unassembled WGS sequence"/>
</dbReference>
<name>A0AAN7N3R6_MYCAM</name>
<evidence type="ECO:0000256" key="1">
    <source>
        <dbReference type="SAM" id="MobiDB-lite"/>
    </source>
</evidence>
<keyword evidence="3" id="KW-1185">Reference proteome</keyword>
<dbReference type="PANTHER" id="PTHR48195:SF1">
    <property type="entry name" value="RIKEN CDNA 2410002F23 GENE"/>
    <property type="match status" value="1"/>
</dbReference>
<feature type="compositionally biased region" description="Polar residues" evidence="1">
    <location>
        <begin position="269"/>
        <end position="283"/>
    </location>
</feature>
<organism evidence="2 3">
    <name type="scientific">Mycteria americana</name>
    <name type="common">Wood stork</name>
    <dbReference type="NCBI Taxonomy" id="33587"/>
    <lineage>
        <taxon>Eukaryota</taxon>
        <taxon>Metazoa</taxon>
        <taxon>Chordata</taxon>
        <taxon>Craniata</taxon>
        <taxon>Vertebrata</taxon>
        <taxon>Euteleostomi</taxon>
        <taxon>Archelosauria</taxon>
        <taxon>Archosauria</taxon>
        <taxon>Dinosauria</taxon>
        <taxon>Saurischia</taxon>
        <taxon>Theropoda</taxon>
        <taxon>Coelurosauria</taxon>
        <taxon>Aves</taxon>
        <taxon>Neognathae</taxon>
        <taxon>Neoaves</taxon>
        <taxon>Aequornithes</taxon>
        <taxon>Ciconiiformes</taxon>
        <taxon>Ciconiidae</taxon>
        <taxon>Mycteria</taxon>
    </lineage>
</organism>
<dbReference type="InterPro" id="IPR053270">
    <property type="entry name" value="Fv1_restriction_factor"/>
</dbReference>
<protein>
    <submittedName>
        <fullName evidence="2">Uncharacterized protein</fullName>
    </submittedName>
</protein>
<dbReference type="AlphaFoldDB" id="A0AAN7N3R6"/>
<sequence length="444" mass="48758">MPPPPPPPRKSVHAHHWRIATSVIVIAGSKGAGTPFMSSPHQEWKMLLENENNIVLVQINRVHGLAQAWLRLTWRLSLLKHSSGHEGRPRSGWSGWSGRPMEWMEALPLGSTGDRSATSAPPGVEWAKEKWCEPKSVVERLEKCRGNKQDGRGRGAMGAILSACLMQAQDQYKTMEGWVILLTLLVVTTNNVDDLDLDDNLEYSGPRILCIPDSKTLGVNLKSPLNAQGSGDKTTDTTATPAPPVTIPVATPASLVTGTVAIPVPSATGTAVQPGNQPVSVSVTPIHKKKSWKRKSAHLEREDERAGPSQGEEEEEVVDEIETTQSLSLSEMQGEHVVTWLLQRWDSGASSLELEGKEAKQLGSLSREGGIYKAIGKGAPVLSLWRQLLTAMKERYPLKEDVIYCPGKWTTMERGIQYLRELAMLEVIYGDLDDKQLSKDPDEV</sequence>
<feature type="compositionally biased region" description="Basic residues" evidence="1">
    <location>
        <begin position="286"/>
        <end position="296"/>
    </location>
</feature>
<comment type="caution">
    <text evidence="2">The sequence shown here is derived from an EMBL/GenBank/DDBJ whole genome shotgun (WGS) entry which is preliminary data.</text>
</comment>
<dbReference type="GO" id="GO:0009615">
    <property type="term" value="P:response to virus"/>
    <property type="evidence" value="ECO:0007669"/>
    <property type="project" value="TreeGrafter"/>
</dbReference>
<evidence type="ECO:0000313" key="2">
    <source>
        <dbReference type="EMBL" id="KAK4818865.1"/>
    </source>
</evidence>
<proteinExistence type="predicted"/>
<gene>
    <name evidence="2" type="ORF">QYF61_020084</name>
</gene>
<accession>A0AAN7N3R6</accession>
<dbReference type="PANTHER" id="PTHR48195">
    <property type="entry name" value="FRIEND VIRUS SUSCEPTIBILITY PROTEIN 1"/>
    <property type="match status" value="1"/>
</dbReference>
<dbReference type="GO" id="GO:0005794">
    <property type="term" value="C:Golgi apparatus"/>
    <property type="evidence" value="ECO:0007669"/>
    <property type="project" value="TreeGrafter"/>
</dbReference>
<dbReference type="EMBL" id="JAUNZN010000007">
    <property type="protein sequence ID" value="KAK4818865.1"/>
    <property type="molecule type" value="Genomic_DNA"/>
</dbReference>
<reference evidence="2 3" key="1">
    <citation type="journal article" date="2023" name="J. Hered.">
        <title>Chromosome-level genome of the wood stork (Mycteria americana) provides insight into avian chromosome evolution.</title>
        <authorList>
            <person name="Flamio R. Jr."/>
            <person name="Ramstad K.M."/>
        </authorList>
    </citation>
    <scope>NUCLEOTIDE SEQUENCE [LARGE SCALE GENOMIC DNA]</scope>
    <source>
        <strain evidence="2">JAX WOST 10</strain>
    </source>
</reference>
<feature type="compositionally biased region" description="Basic and acidic residues" evidence="1">
    <location>
        <begin position="297"/>
        <end position="306"/>
    </location>
</feature>
<evidence type="ECO:0000313" key="3">
    <source>
        <dbReference type="Proteomes" id="UP001333110"/>
    </source>
</evidence>